<dbReference type="Proteomes" id="UP000461234">
    <property type="component" value="Unassembled WGS sequence"/>
</dbReference>
<sequence length="187" mass="22125">MDKCREEFEKQKYWIGLFRADVDFDMTLGKFGRYVSNGSRRIDAMYLESFNEKWEAWANAWQHQQAKVEELKATIKGNHGRIAELERLNRVKAQAIIDLHQEITELKASHHGEVIGHEVHFKKIKQERDELQALYTQQGINMLKLQKRVDAALKETQFALQYVEEDMRGNHEFLKMAMIRTFKALEQ</sequence>
<dbReference type="GO" id="GO:0016787">
    <property type="term" value="F:hydrolase activity"/>
    <property type="evidence" value="ECO:0007669"/>
    <property type="project" value="InterPro"/>
</dbReference>
<feature type="domain" description="Serine/threonine specific protein phosphatases" evidence="1">
    <location>
        <begin position="167"/>
        <end position="172"/>
    </location>
</feature>
<evidence type="ECO:0000313" key="2">
    <source>
        <dbReference type="EMBL" id="MQR51787.1"/>
    </source>
</evidence>
<evidence type="ECO:0000259" key="1">
    <source>
        <dbReference type="PROSITE" id="PS00125"/>
    </source>
</evidence>
<proteinExistence type="predicted"/>
<dbReference type="InterPro" id="IPR006186">
    <property type="entry name" value="Ser/Thr-sp_prot-phosphatase"/>
</dbReference>
<reference evidence="2 3" key="1">
    <citation type="submission" date="2019-10" db="EMBL/GenBank/DDBJ databases">
        <title>Genetic environment of the oxa23 gene and comparative analysis of carbapenem resistant Acinetobacter baumannii isolates belonging to global clone 1, lineage 2 recovered in a burns hospital outbreak in 2012-2013.</title>
        <authorList>
            <person name="Douraghi M."/>
            <person name="Aris P."/>
            <person name="Kenyon J."/>
            <person name="Hamidian M."/>
        </authorList>
    </citation>
    <scope>NUCLEOTIDE SEQUENCE [LARGE SCALE GENOMIC DNA]</scope>
    <source>
        <strain evidence="2 3">ABS103</strain>
    </source>
</reference>
<gene>
    <name evidence="2" type="ORF">F2P40_21195</name>
</gene>
<dbReference type="AlphaFoldDB" id="A0A7X1VLG9"/>
<organism evidence="2 3">
    <name type="scientific">Acinetobacter baumannii</name>
    <dbReference type="NCBI Taxonomy" id="470"/>
    <lineage>
        <taxon>Bacteria</taxon>
        <taxon>Pseudomonadati</taxon>
        <taxon>Pseudomonadota</taxon>
        <taxon>Gammaproteobacteria</taxon>
        <taxon>Moraxellales</taxon>
        <taxon>Moraxellaceae</taxon>
        <taxon>Acinetobacter</taxon>
        <taxon>Acinetobacter calcoaceticus/baumannii complex</taxon>
    </lineage>
</organism>
<feature type="non-terminal residue" evidence="2">
    <location>
        <position position="187"/>
    </location>
</feature>
<accession>A0A7X1VLG9</accession>
<name>A0A7X1VLG9_ACIBA</name>
<dbReference type="RefSeq" id="WP_153228066.1">
    <property type="nucleotide sequence ID" value="NZ_WIOC01000077.1"/>
</dbReference>
<dbReference type="EMBL" id="WIOC01000077">
    <property type="protein sequence ID" value="MQR51787.1"/>
    <property type="molecule type" value="Genomic_DNA"/>
</dbReference>
<comment type="caution">
    <text evidence="2">The sequence shown here is derived from an EMBL/GenBank/DDBJ whole genome shotgun (WGS) entry which is preliminary data.</text>
</comment>
<protein>
    <recommendedName>
        <fullName evidence="1">Serine/threonine specific protein phosphatases domain-containing protein</fullName>
    </recommendedName>
</protein>
<dbReference type="PROSITE" id="PS00125">
    <property type="entry name" value="SER_THR_PHOSPHATASE"/>
    <property type="match status" value="1"/>
</dbReference>
<evidence type="ECO:0000313" key="3">
    <source>
        <dbReference type="Proteomes" id="UP000461234"/>
    </source>
</evidence>